<sequence length="80" mass="8923">MDLLKGITGFEDSVQNLPCRGHHLSAHQSLAAGRDARGSDRQQAKDVNEQYGWSPNELDKISICSQEESIKPKNVMEKID</sequence>
<dbReference type="Proteomes" id="UP000322234">
    <property type="component" value="Unassembled WGS sequence"/>
</dbReference>
<keyword evidence="3" id="KW-1185">Reference proteome</keyword>
<proteinExistence type="predicted"/>
<dbReference type="InterPro" id="IPR036388">
    <property type="entry name" value="WH-like_DNA-bd_sf"/>
</dbReference>
<dbReference type="Gene3D" id="1.10.10.10">
    <property type="entry name" value="Winged helix-like DNA-binding domain superfamily/Winged helix DNA-binding domain"/>
    <property type="match status" value="1"/>
</dbReference>
<protein>
    <submittedName>
        <fullName evidence="2">Uncharacterized protein</fullName>
    </submittedName>
</protein>
<feature type="compositionally biased region" description="Basic and acidic residues" evidence="1">
    <location>
        <begin position="34"/>
        <end position="48"/>
    </location>
</feature>
<reference evidence="2" key="1">
    <citation type="submission" date="2019-10" db="EMBL/GenBank/DDBJ databases">
        <title>The sequence and de novo assembly of the wild yak genome.</title>
        <authorList>
            <person name="Liu Y."/>
        </authorList>
    </citation>
    <scope>NUCLEOTIDE SEQUENCE [LARGE SCALE GENOMIC DNA]</scope>
    <source>
        <strain evidence="2">WY2019</strain>
    </source>
</reference>
<dbReference type="AlphaFoldDB" id="A0A6B0QV41"/>
<accession>A0A6B0QV41</accession>
<organism evidence="2 3">
    <name type="scientific">Bos mutus</name>
    <name type="common">wild yak</name>
    <dbReference type="NCBI Taxonomy" id="72004"/>
    <lineage>
        <taxon>Eukaryota</taxon>
        <taxon>Metazoa</taxon>
        <taxon>Chordata</taxon>
        <taxon>Craniata</taxon>
        <taxon>Vertebrata</taxon>
        <taxon>Euteleostomi</taxon>
        <taxon>Mammalia</taxon>
        <taxon>Eutheria</taxon>
        <taxon>Laurasiatheria</taxon>
        <taxon>Artiodactyla</taxon>
        <taxon>Ruminantia</taxon>
        <taxon>Pecora</taxon>
        <taxon>Bovidae</taxon>
        <taxon>Bovinae</taxon>
        <taxon>Bos</taxon>
    </lineage>
</organism>
<dbReference type="EMBL" id="VBQZ03000001">
    <property type="protein sequence ID" value="MXQ79484.1"/>
    <property type="molecule type" value="Genomic_DNA"/>
</dbReference>
<evidence type="ECO:0000313" key="2">
    <source>
        <dbReference type="EMBL" id="MXQ79484.1"/>
    </source>
</evidence>
<feature type="region of interest" description="Disordered" evidence="1">
    <location>
        <begin position="28"/>
        <end position="48"/>
    </location>
</feature>
<name>A0A6B0QV41_9CETA</name>
<evidence type="ECO:0000313" key="3">
    <source>
        <dbReference type="Proteomes" id="UP000322234"/>
    </source>
</evidence>
<comment type="caution">
    <text evidence="2">The sequence shown here is derived from an EMBL/GenBank/DDBJ whole genome shotgun (WGS) entry which is preliminary data.</text>
</comment>
<gene>
    <name evidence="2" type="ORF">E5288_WYG000553</name>
</gene>
<evidence type="ECO:0000256" key="1">
    <source>
        <dbReference type="SAM" id="MobiDB-lite"/>
    </source>
</evidence>